<name>A0A2Z2UBX8_9CAUD</name>
<dbReference type="EMBL" id="MF893341">
    <property type="protein sequence ID" value="ATN92972.1"/>
    <property type="molecule type" value="Genomic_DNA"/>
</dbReference>
<gene>
    <name evidence="2" type="ORF">RPSC1_41</name>
</gene>
<reference evidence="2 3" key="1">
    <citation type="journal article" date="2018" name="Arch. Virol.">
        <title>Genomic characterization of the novel Ralstonia phage RPSC1.</title>
        <authorList>
            <person name="Liao M."/>
        </authorList>
    </citation>
    <scope>NUCLEOTIDE SEQUENCE [LARGE SCALE GENOMIC DNA]</scope>
</reference>
<keyword evidence="3" id="KW-1185">Reference proteome</keyword>
<evidence type="ECO:0000313" key="3">
    <source>
        <dbReference type="Proteomes" id="UP000258840"/>
    </source>
</evidence>
<dbReference type="GO" id="GO:0019069">
    <property type="term" value="P:viral capsid assembly"/>
    <property type="evidence" value="ECO:0007669"/>
    <property type="project" value="InterPro"/>
</dbReference>
<sequence length="284" mass="29172">MSHEFYGNAVVAGGELSAADVALLDNTATVRDGDDIINIDGIIDHGNEDLGQDGKGTKVGDVIDADDDLSDDDADTETTPVVAPELQSTEEQILAGMRAQQEGFQDAAAKASAAGLDPVAIVNEFNAAGALSEATYVALEGAGFSRAITDSIIAGQLSQMVVYNNAIYAEVGGKAEFDKLAAWATANAAEDAAAFSEASNDGKLGQAKSILRALKAAQTKALGTRNKGLQGTKPVDGNGSGKGTTKAEPFADVSAMMAAMSDKKYGRDAKYTASVEARVAVTQM</sequence>
<accession>A0A2Z2UBX8</accession>
<dbReference type="Proteomes" id="UP000258840">
    <property type="component" value="Segment"/>
</dbReference>
<evidence type="ECO:0000313" key="2">
    <source>
        <dbReference type="EMBL" id="ATN92972.1"/>
    </source>
</evidence>
<evidence type="ECO:0000256" key="1">
    <source>
        <dbReference type="SAM" id="MobiDB-lite"/>
    </source>
</evidence>
<dbReference type="InterPro" id="IPR008768">
    <property type="entry name" value="Gp9-like"/>
</dbReference>
<dbReference type="Pfam" id="PF05396">
    <property type="entry name" value="Phage_T7_Capsid"/>
    <property type="match status" value="1"/>
</dbReference>
<proteinExistence type="predicted"/>
<feature type="region of interest" description="Disordered" evidence="1">
    <location>
        <begin position="47"/>
        <end position="78"/>
    </location>
</feature>
<feature type="region of interest" description="Disordered" evidence="1">
    <location>
        <begin position="225"/>
        <end position="247"/>
    </location>
</feature>
<feature type="compositionally biased region" description="Acidic residues" evidence="1">
    <location>
        <begin position="63"/>
        <end position="76"/>
    </location>
</feature>
<protein>
    <submittedName>
        <fullName evidence="2">Putative capsid assembly protein</fullName>
    </submittedName>
</protein>
<organism evidence="2 3">
    <name type="scientific">Ralstonia phage RPSC1</name>
    <dbReference type="NCBI Taxonomy" id="2041351"/>
    <lineage>
        <taxon>Viruses</taxon>
        <taxon>Duplodnaviria</taxon>
        <taxon>Heunggongvirae</taxon>
        <taxon>Uroviricota</taxon>
        <taxon>Caudoviricetes</taxon>
        <taxon>Autographivirales</taxon>
        <taxon>Autotranscriptaviridae</taxon>
        <taxon>Stompelvirus</taxon>
        <taxon>Stompelvirus RPSC1</taxon>
    </lineage>
</organism>